<evidence type="ECO:0000256" key="1">
    <source>
        <dbReference type="SAM" id="MobiDB-lite"/>
    </source>
</evidence>
<dbReference type="RefSeq" id="WP_052409127.1">
    <property type="nucleotide sequence ID" value="NZ_CADEVY010000003.1"/>
</dbReference>
<proteinExistence type="predicted"/>
<reference evidence="2 3" key="1">
    <citation type="submission" date="2014-04" db="EMBL/GenBank/DDBJ databases">
        <authorList>
            <person name="Bishop-Lilly K.A."/>
            <person name="Broomall S.M."/>
            <person name="Chain P.S."/>
            <person name="Chertkov O."/>
            <person name="Coyne S.R."/>
            <person name="Daligault H.E."/>
            <person name="Davenport K.W."/>
            <person name="Erkkila T."/>
            <person name="Frey K.G."/>
            <person name="Gibbons H.S."/>
            <person name="Gu W."/>
            <person name="Jaissle J."/>
            <person name="Johnson S.L."/>
            <person name="Koroleva G.I."/>
            <person name="Ladner J.T."/>
            <person name="Lo C.-C."/>
            <person name="Minogue T.D."/>
            <person name="Munk C."/>
            <person name="Palacios G.F."/>
            <person name="Redden C.L."/>
            <person name="Rosenzweig C.N."/>
            <person name="Scholz M.B."/>
            <person name="Teshima H."/>
            <person name="Xu Y."/>
        </authorList>
    </citation>
    <scope>NUCLEOTIDE SEQUENCE [LARGE SCALE GENOMIC DNA]</scope>
    <source>
        <strain evidence="3">gladioli</strain>
    </source>
</reference>
<dbReference type="InterPro" id="IPR026487">
    <property type="entry name" value="CHP04141"/>
</dbReference>
<gene>
    <name evidence="2" type="ORF">DM48_4796</name>
</gene>
<protein>
    <submittedName>
        <fullName evidence="2">Sporadically distributed, family protein</fullName>
    </submittedName>
</protein>
<comment type="caution">
    <text evidence="2">The sequence shown here is derived from an EMBL/GenBank/DDBJ whole genome shotgun (WGS) entry which is preliminary data.</text>
</comment>
<organism evidence="2 3">
    <name type="scientific">Burkholderia gladioli</name>
    <name type="common">Pseudomonas marginata</name>
    <name type="synonym">Phytomonas marginata</name>
    <dbReference type="NCBI Taxonomy" id="28095"/>
    <lineage>
        <taxon>Bacteria</taxon>
        <taxon>Pseudomonadati</taxon>
        <taxon>Pseudomonadota</taxon>
        <taxon>Betaproteobacteria</taxon>
        <taxon>Burkholderiales</taxon>
        <taxon>Burkholderiaceae</taxon>
        <taxon>Burkholderia</taxon>
    </lineage>
</organism>
<dbReference type="NCBIfam" id="TIGR04141">
    <property type="entry name" value="TIGR04141 family sporadically distributed protein"/>
    <property type="match status" value="1"/>
</dbReference>
<sequence>MKEHPAKSEHLTIYLLKDPMLLDEQIIDISAAKRPVDLKIESGSARLYVKKAPPLTKPAWSKFLTDGQETPDDLFEGRRSEGAVLIFRNDETAFALTFGTGFHMINLDLVMRDFGLRVALSASDPERLRSLDKSSYESNPLNTRSQSPRDADIFDLLINTETDLVYAITGTSTEPLFGSHVTGRDALTISPEITLDDLPAVLAEAFRRYERGVPESFAWVEDLRRVKESDTLEILDMELCSILQSEQPPDNVWLGEPEIVDWESQIGYSFDLRERTLIHKTLQLPSLLDYMAERGDDPTAEALKRHHVYAIDDRFSPLKKWSAYRCLYAEIANGEQTYILRNGDWHEVKQSFIERVDGQLSKLEIDEIEMPLFRHSGEAAYNESVAADSAAYELLDRKTVPFGGAYDKIEFCDLVRDGRDLIHVKIYKNSATLSHLFAQGSVAAETFIADELFRTKLNDRLPARIKLPDPSVKPKAGNYRVVYAVVTTKDLPQALPFFSRVTLKNAIATLGALGFAVAMAKIQYDPDFLHTASCKPSRRARAAAPDLAKNTSAGHRKSDPPATPPP</sequence>
<dbReference type="Proteomes" id="UP000029590">
    <property type="component" value="Unassembled WGS sequence"/>
</dbReference>
<dbReference type="Pfam" id="PF19614">
    <property type="entry name" value="DUF6119"/>
    <property type="match status" value="1"/>
</dbReference>
<evidence type="ECO:0000313" key="3">
    <source>
        <dbReference type="Proteomes" id="UP000029590"/>
    </source>
</evidence>
<accession>A0AAW3F9U6</accession>
<feature type="region of interest" description="Disordered" evidence="1">
    <location>
        <begin position="539"/>
        <end position="566"/>
    </location>
</feature>
<dbReference type="AlphaFoldDB" id="A0AAW3F9U6"/>
<evidence type="ECO:0000313" key="2">
    <source>
        <dbReference type="EMBL" id="KGC18028.1"/>
    </source>
</evidence>
<dbReference type="EMBL" id="JPGG01000015">
    <property type="protein sequence ID" value="KGC18028.1"/>
    <property type="molecule type" value="Genomic_DNA"/>
</dbReference>
<name>A0AAW3F9U6_BURGA</name>
<dbReference type="KEGG" id="bgo:BM43_849"/>